<dbReference type="EMBL" id="GQ357915">
    <property type="protein sequence ID" value="ACV50134.1"/>
    <property type="molecule type" value="Genomic_DNA"/>
</dbReference>
<protein>
    <recommendedName>
        <fullName evidence="1">Polymerase nucleotidyl transferase domain-containing protein</fullName>
    </recommendedName>
</protein>
<dbReference type="KEGG" id="vg:8684060"/>
<dbReference type="RefSeq" id="YP_003358966.1">
    <property type="nucleotide sequence ID" value="NC_013697.1"/>
</dbReference>
<proteinExistence type="predicted"/>
<keyword evidence="3" id="KW-1185">Reference proteome</keyword>
<dbReference type="Gene3D" id="3.30.460.10">
    <property type="entry name" value="Beta Polymerase, domain 2"/>
    <property type="match status" value="1"/>
</dbReference>
<name>C9DG83_BPW14</name>
<evidence type="ECO:0000259" key="1">
    <source>
        <dbReference type="Pfam" id="PF01909"/>
    </source>
</evidence>
<dbReference type="SUPFAM" id="SSF81301">
    <property type="entry name" value="Nucleotidyltransferase"/>
    <property type="match status" value="1"/>
</dbReference>
<feature type="domain" description="Polymerase nucleotidyl transferase" evidence="1">
    <location>
        <begin position="18"/>
        <end position="77"/>
    </location>
</feature>
<dbReference type="Proteomes" id="UP000008986">
    <property type="component" value="Segment"/>
</dbReference>
<reference evidence="3" key="1">
    <citation type="submission" date="2009-07" db="EMBL/GenBank/DDBJ databases">
        <authorList>
            <person name="Kropinski A.M."/>
            <person name="Villegas A."/>
            <person name="Lingohr E.J."/>
        </authorList>
    </citation>
    <scope>NUCLEOTIDE SEQUENCE [LARGE SCALE GENOMIC DNA]</scope>
</reference>
<dbReference type="InterPro" id="IPR043519">
    <property type="entry name" value="NT_sf"/>
</dbReference>
<organism evidence="2 3">
    <name type="scientific">Delftia phage PhiW-14</name>
    <name type="common">Deftia acidovorans bacteriophage phiW-14</name>
    <dbReference type="NCBI Taxonomy" id="665032"/>
    <lineage>
        <taxon>Viruses</taxon>
        <taxon>Duplodnaviria</taxon>
        <taxon>Heunggongvirae</taxon>
        <taxon>Uroviricota</taxon>
        <taxon>Caudoviricetes</taxon>
        <taxon>Ionavirus</taxon>
        <taxon>Ionavirus W14</taxon>
    </lineage>
</organism>
<gene>
    <name evidence="2" type="primary">112</name>
</gene>
<evidence type="ECO:0000313" key="2">
    <source>
        <dbReference type="EMBL" id="ACV50134.1"/>
    </source>
</evidence>
<dbReference type="InterPro" id="IPR002934">
    <property type="entry name" value="Polymerase_NTP_transf_dom"/>
</dbReference>
<dbReference type="Pfam" id="PF01909">
    <property type="entry name" value="NTP_transf_2"/>
    <property type="match status" value="1"/>
</dbReference>
<accession>C9DG83</accession>
<evidence type="ECO:0000313" key="3">
    <source>
        <dbReference type="Proteomes" id="UP000008986"/>
    </source>
</evidence>
<organismHost>
    <name type="scientific">Delftia acidovorans</name>
    <name type="common">Pseudomonas acidovorans</name>
    <name type="synonym">Comamonas acidovorans</name>
    <dbReference type="NCBI Taxonomy" id="80866"/>
</organismHost>
<dbReference type="GeneID" id="8684060"/>
<dbReference type="GO" id="GO:0016779">
    <property type="term" value="F:nucleotidyltransferase activity"/>
    <property type="evidence" value="ECO:0007669"/>
    <property type="project" value="InterPro"/>
</dbReference>
<sequence length="255" mass="28543">MSTQQLQDIMGLFRSKIKGEITMINLYGSQVRGYGLPTSDVDAFIVYHNTSPSILRDKGVHHFVEGNIDVTAVEFSEYLRRMAACDPHIVLGSMGRPLLIEDSMVNLRKDVNKAVTSTGAVDLGNKLLSRIKAMYEFGNEKRPSLKDDIFCTYALGFVEKMIKAPEGLEDLPTITSGHPVVQSYVNELTWGNRLLMTEDQMDMLAGHSVNVKADLNKRSHPTVIQGKGHKQHEGDETDLTIEIGLAAERHWEEWV</sequence>